<dbReference type="EMBL" id="JAFCIX010000325">
    <property type="protein sequence ID" value="KAH6594960.1"/>
    <property type="molecule type" value="Genomic_DNA"/>
</dbReference>
<accession>A0ABQ8FAP1</accession>
<comment type="caution">
    <text evidence="3">The sequence shown here is derived from an EMBL/GenBank/DDBJ whole genome shotgun (WGS) entry which is preliminary data.</text>
</comment>
<evidence type="ECO:0000256" key="2">
    <source>
        <dbReference type="SAM" id="SignalP"/>
    </source>
</evidence>
<evidence type="ECO:0000313" key="4">
    <source>
        <dbReference type="Proteomes" id="UP001648503"/>
    </source>
</evidence>
<reference evidence="3 4" key="1">
    <citation type="submission" date="2021-02" db="EMBL/GenBank/DDBJ databases">
        <title>Variation within the Batrachochytrium salamandrivorans European outbreak.</title>
        <authorList>
            <person name="Kelly M."/>
            <person name="Pasmans F."/>
            <person name="Shea T.P."/>
            <person name="Munoz J.F."/>
            <person name="Carranza S."/>
            <person name="Cuomo C.A."/>
            <person name="Martel A."/>
        </authorList>
    </citation>
    <scope>NUCLEOTIDE SEQUENCE [LARGE SCALE GENOMIC DNA]</scope>
    <source>
        <strain evidence="3 4">AMFP18/2</strain>
    </source>
</reference>
<evidence type="ECO:0000313" key="3">
    <source>
        <dbReference type="EMBL" id="KAH6594960.1"/>
    </source>
</evidence>
<keyword evidence="2" id="KW-0732">Signal</keyword>
<feature type="compositionally biased region" description="Basic and acidic residues" evidence="1">
    <location>
        <begin position="49"/>
        <end position="75"/>
    </location>
</feature>
<feature type="chain" id="PRO_5046144040" evidence="2">
    <location>
        <begin position="19"/>
        <end position="161"/>
    </location>
</feature>
<keyword evidence="4" id="KW-1185">Reference proteome</keyword>
<evidence type="ECO:0000256" key="1">
    <source>
        <dbReference type="SAM" id="MobiDB-lite"/>
    </source>
</evidence>
<feature type="region of interest" description="Disordered" evidence="1">
    <location>
        <begin position="24"/>
        <end position="75"/>
    </location>
</feature>
<proteinExistence type="predicted"/>
<organism evidence="3 4">
    <name type="scientific">Batrachochytrium salamandrivorans</name>
    <dbReference type="NCBI Taxonomy" id="1357716"/>
    <lineage>
        <taxon>Eukaryota</taxon>
        <taxon>Fungi</taxon>
        <taxon>Fungi incertae sedis</taxon>
        <taxon>Chytridiomycota</taxon>
        <taxon>Chytridiomycota incertae sedis</taxon>
        <taxon>Chytridiomycetes</taxon>
        <taxon>Rhizophydiales</taxon>
        <taxon>Rhizophydiales incertae sedis</taxon>
        <taxon>Batrachochytrium</taxon>
    </lineage>
</organism>
<dbReference type="Proteomes" id="UP001648503">
    <property type="component" value="Unassembled WGS sequence"/>
</dbReference>
<feature type="signal peptide" evidence="2">
    <location>
        <begin position="1"/>
        <end position="18"/>
    </location>
</feature>
<protein>
    <submittedName>
        <fullName evidence="3">Uncharacterized protein</fullName>
    </submittedName>
</protein>
<gene>
    <name evidence="3" type="ORF">BASA50_006222</name>
</gene>
<sequence length="161" mass="17437">MKLISFAALSFLAITVSAFPPHTDTKDVDQSSNDAIQDVNQSQGATPQSEEHSDKNEAQARFDKPMDPYEGKDDVPSILQTITKRKKEKLKSGFELQGLVAQLRKIEIGADGEPELNEQYAKTSKALGEASENLLTELTSLKKVPKGGNGAKIPPKALDGN</sequence>
<name>A0ABQ8FAP1_9FUNG</name>
<feature type="compositionally biased region" description="Polar residues" evidence="1">
    <location>
        <begin position="30"/>
        <end position="48"/>
    </location>
</feature>